<evidence type="ECO:0000313" key="10">
    <source>
        <dbReference type="EMBL" id="CAG5114999.1"/>
    </source>
</evidence>
<dbReference type="InterPro" id="IPR018940">
    <property type="entry name" value="EF-1_beta_acid_region_euk"/>
</dbReference>
<dbReference type="Proteomes" id="UP000678393">
    <property type="component" value="Unassembled WGS sequence"/>
</dbReference>
<feature type="domain" description="Translation elongation factor EF1B beta/delta subunit guanine nucleotide exchange" evidence="9">
    <location>
        <begin position="140"/>
        <end position="226"/>
    </location>
</feature>
<dbReference type="GO" id="GO:0003746">
    <property type="term" value="F:translation elongation factor activity"/>
    <property type="evidence" value="ECO:0007669"/>
    <property type="project" value="UniProtKB-KW"/>
</dbReference>
<dbReference type="SUPFAM" id="SSF47616">
    <property type="entry name" value="GST C-terminal domain-like"/>
    <property type="match status" value="1"/>
</dbReference>
<dbReference type="CDD" id="cd10308">
    <property type="entry name" value="GST_C_eEF1b_like"/>
    <property type="match status" value="1"/>
</dbReference>
<dbReference type="PANTHER" id="PTHR11595">
    <property type="entry name" value="EF-HAND AND COILED-COIL DOMAIN-CONTAINING FAMILY MEMBER"/>
    <property type="match status" value="1"/>
</dbReference>
<reference evidence="10" key="1">
    <citation type="submission" date="2021-04" db="EMBL/GenBank/DDBJ databases">
        <authorList>
            <consortium name="Molecular Ecology Group"/>
        </authorList>
    </citation>
    <scope>NUCLEOTIDE SEQUENCE</scope>
</reference>
<dbReference type="InterPro" id="IPR001326">
    <property type="entry name" value="Transl_elong_EF1B_B/D_CS"/>
</dbReference>
<dbReference type="PROSITE" id="PS00825">
    <property type="entry name" value="EF1BD_2"/>
    <property type="match status" value="1"/>
</dbReference>
<evidence type="ECO:0000256" key="5">
    <source>
        <dbReference type="ARBA" id="ARBA00093309"/>
    </source>
</evidence>
<keyword evidence="3 7" id="KW-0251">Elongation factor</keyword>
<dbReference type="EMBL" id="CAJHNH020000065">
    <property type="protein sequence ID" value="CAG5114999.1"/>
    <property type="molecule type" value="Genomic_DNA"/>
</dbReference>
<feature type="region of interest" description="Disordered" evidence="8">
    <location>
        <begin position="78"/>
        <end position="103"/>
    </location>
</feature>
<evidence type="ECO:0000256" key="3">
    <source>
        <dbReference type="ARBA" id="ARBA00022768"/>
    </source>
</evidence>
<dbReference type="InterPro" id="IPR036282">
    <property type="entry name" value="Glutathione-S-Trfase_C_sf"/>
</dbReference>
<protein>
    <recommendedName>
        <fullName evidence="2">Elongation factor 1-beta</fullName>
    </recommendedName>
</protein>
<dbReference type="Pfam" id="PF10587">
    <property type="entry name" value="EF-1_beta_acid"/>
    <property type="match status" value="1"/>
</dbReference>
<dbReference type="PANTHER" id="PTHR11595:SF21">
    <property type="entry name" value="ELONGATION FACTOR 1-BETA"/>
    <property type="match status" value="1"/>
</dbReference>
<evidence type="ECO:0000256" key="4">
    <source>
        <dbReference type="ARBA" id="ARBA00022917"/>
    </source>
</evidence>
<comment type="similarity">
    <text evidence="1 7">Belongs to the EF-1-beta/EF-1-delta family.</text>
</comment>
<dbReference type="Gene3D" id="3.30.70.60">
    <property type="match status" value="1"/>
</dbReference>
<dbReference type="Pfam" id="PF00736">
    <property type="entry name" value="EF1_GNE"/>
    <property type="match status" value="1"/>
</dbReference>
<evidence type="ECO:0000256" key="2">
    <source>
        <dbReference type="ARBA" id="ARBA00017600"/>
    </source>
</evidence>
<dbReference type="InterPro" id="IPR014717">
    <property type="entry name" value="Transl_elong_EF1B/ribsomal_bS6"/>
</dbReference>
<dbReference type="InterPro" id="IPR014038">
    <property type="entry name" value="EF1B_bsu/dsu_GNE"/>
</dbReference>
<evidence type="ECO:0000256" key="1">
    <source>
        <dbReference type="ARBA" id="ARBA00007411"/>
    </source>
</evidence>
<evidence type="ECO:0000256" key="7">
    <source>
        <dbReference type="RuleBase" id="RU003791"/>
    </source>
</evidence>
<dbReference type="GO" id="GO:0005829">
    <property type="term" value="C:cytosol"/>
    <property type="evidence" value="ECO:0007669"/>
    <property type="project" value="TreeGrafter"/>
</dbReference>
<dbReference type="AlphaFoldDB" id="A0A8S3YCI9"/>
<evidence type="ECO:0000256" key="6">
    <source>
        <dbReference type="ARBA" id="ARBA00093529"/>
    </source>
</evidence>
<keyword evidence="11" id="KW-1185">Reference proteome</keyword>
<dbReference type="GO" id="GO:0005853">
    <property type="term" value="C:eukaryotic translation elongation factor 1 complex"/>
    <property type="evidence" value="ECO:0007669"/>
    <property type="project" value="InterPro"/>
</dbReference>
<dbReference type="CDD" id="cd00292">
    <property type="entry name" value="EF1B"/>
    <property type="match status" value="1"/>
</dbReference>
<gene>
    <name evidence="10" type="ORF">CUNI_LOCUS557</name>
</gene>
<keyword evidence="4 7" id="KW-0648">Protein biosynthesis</keyword>
<dbReference type="FunFam" id="1.20.1050.130:FF:000001">
    <property type="entry name" value="Putative Elongation factor 1-beta"/>
    <property type="match status" value="1"/>
</dbReference>
<dbReference type="InterPro" id="IPR049720">
    <property type="entry name" value="EF1B_bsu/dsu"/>
</dbReference>
<comment type="function">
    <text evidence="5">Catalytic subunit of the guanine nucleotide exchange factor (GEF) (eEF1B subcomplex) of the eukaryotic elongation factor 1 complex (eEF1). Stimulates the exchange of GDP for GTP on elongation factor 1A (eEF1A), probably by displacing GDP from the nucleotide binding pocket in eEF1A.</text>
</comment>
<evidence type="ECO:0000256" key="8">
    <source>
        <dbReference type="SAM" id="MobiDB-lite"/>
    </source>
</evidence>
<name>A0A8S3YCI9_9EUPU</name>
<evidence type="ECO:0000313" key="11">
    <source>
        <dbReference type="Proteomes" id="UP000678393"/>
    </source>
</evidence>
<organism evidence="10 11">
    <name type="scientific">Candidula unifasciata</name>
    <dbReference type="NCBI Taxonomy" id="100452"/>
    <lineage>
        <taxon>Eukaryota</taxon>
        <taxon>Metazoa</taxon>
        <taxon>Spiralia</taxon>
        <taxon>Lophotrochozoa</taxon>
        <taxon>Mollusca</taxon>
        <taxon>Gastropoda</taxon>
        <taxon>Heterobranchia</taxon>
        <taxon>Euthyneura</taxon>
        <taxon>Panpulmonata</taxon>
        <taxon>Eupulmonata</taxon>
        <taxon>Stylommatophora</taxon>
        <taxon>Helicina</taxon>
        <taxon>Helicoidea</taxon>
        <taxon>Geomitridae</taxon>
        <taxon>Candidula</taxon>
    </lineage>
</organism>
<dbReference type="SUPFAM" id="SSF54984">
    <property type="entry name" value="eEF-1beta-like"/>
    <property type="match status" value="1"/>
</dbReference>
<dbReference type="Gene3D" id="1.20.1050.130">
    <property type="match status" value="1"/>
</dbReference>
<dbReference type="FunFam" id="3.30.70.60:FF:000001">
    <property type="entry name" value="Elongation factor 1-beta 1 like"/>
    <property type="match status" value="1"/>
</dbReference>
<feature type="compositionally biased region" description="Low complexity" evidence="8">
    <location>
        <begin position="80"/>
        <end position="98"/>
    </location>
</feature>
<evidence type="ECO:0000259" key="9">
    <source>
        <dbReference type="SMART" id="SM00888"/>
    </source>
</evidence>
<dbReference type="PROSITE" id="PS00824">
    <property type="entry name" value="EF1BD_1"/>
    <property type="match status" value="1"/>
</dbReference>
<dbReference type="GO" id="GO:0005085">
    <property type="term" value="F:guanyl-nucleotide exchange factor activity"/>
    <property type="evidence" value="ECO:0007669"/>
    <property type="project" value="TreeGrafter"/>
</dbReference>
<dbReference type="InterPro" id="IPR036219">
    <property type="entry name" value="eEF-1beta-like_sf"/>
</dbReference>
<comment type="caution">
    <text evidence="10">The sequence shown here is derived from an EMBL/GenBank/DDBJ whole genome shotgun (WGS) entry which is preliminary data.</text>
</comment>
<accession>A0A8S3YCI9</accession>
<proteinExistence type="inferred from homology"/>
<dbReference type="OrthoDB" id="331763at2759"/>
<dbReference type="SMART" id="SM00888">
    <property type="entry name" value="EF1_GNE"/>
    <property type="match status" value="1"/>
</dbReference>
<sequence>MGFGDLKSQSGLQALNNFLEDRSYIDGYVPSQADIAVFLAVGTPPPASLPHALRWYNHIASYDSQKDSLPGVRQPIETYGPAGAPATTAAAPAAPKAAAADDDDDLDLFGSDDEETKALKAKRVEDYAARKAKKPVIIAKSNIILDVKPWEDTTDMEEMERKVRSIEADGLLWGASKFVPVGYGIRKLQISCVVEDDKVSTDFLDEEITKFEDLVQSVDIAAFNKV</sequence>
<comment type="subunit">
    <text evidence="6">EF-1 is composed of 4 subunits: alpha, beta (alpha subunit of the eEF1B subcomplex), delta (beta subunit of the eEF1B subcomplex), and gamma (gamma subunit of the eEF1B subcomplex). Interacts with elongation factor EEF1A1.</text>
</comment>